<evidence type="ECO:0000313" key="5">
    <source>
        <dbReference type="Proteomes" id="UP000504606"/>
    </source>
</evidence>
<dbReference type="KEGG" id="foc:113215385"/>
<evidence type="ECO:0000256" key="2">
    <source>
        <dbReference type="ARBA" id="ARBA00009127"/>
    </source>
</evidence>
<dbReference type="Proteomes" id="UP000504606">
    <property type="component" value="Unplaced"/>
</dbReference>
<dbReference type="GeneID" id="113215385"/>
<evidence type="ECO:0000256" key="3">
    <source>
        <dbReference type="ARBA" id="ARBA00022525"/>
    </source>
</evidence>
<proteinExistence type="inferred from homology"/>
<dbReference type="AlphaFoldDB" id="A0A9C6U912"/>
<sequence>MDRGDDQQCPPKLMTFDLNNDRLLSKYEFSSNLLVNRSNLITPVVDVRDNGRNTFVYIADVIGGIIVYDHQSKSAWRVNHPLTLPDPAYSTHTIAGTTFYLADGVFGMALSPLRCEDGHTSGGHQQHGSYHGGHGRGGRCEEDRTLVFHALASVRENHVKTSVLRNRDNFPRGQNQAAAQFKSYDQKRRSQSAAQAMSPQGILFSGLLPDLAITCWNSEQPFAGWNIEVVARDPETLQFTSGVKVRYGQLWVMSCRYQRFATGTMNWNEVNYRVQSARVEDLIRGTKCDPKTNNIGSG</sequence>
<keyword evidence="4" id="KW-0325">Glycoprotein</keyword>
<dbReference type="RefSeq" id="XP_052125409.1">
    <property type="nucleotide sequence ID" value="XM_052269449.1"/>
</dbReference>
<dbReference type="PANTHER" id="PTHR10009">
    <property type="entry name" value="PROTEIN YELLOW-RELATED"/>
    <property type="match status" value="1"/>
</dbReference>
<evidence type="ECO:0000256" key="4">
    <source>
        <dbReference type="ARBA" id="ARBA00023180"/>
    </source>
</evidence>
<dbReference type="InterPro" id="IPR011042">
    <property type="entry name" value="6-blade_b-propeller_TolB-like"/>
</dbReference>
<keyword evidence="5" id="KW-1185">Reference proteome</keyword>
<organism evidence="5 6">
    <name type="scientific">Frankliniella occidentalis</name>
    <name type="common">Western flower thrips</name>
    <name type="synonym">Euthrips occidentalis</name>
    <dbReference type="NCBI Taxonomy" id="133901"/>
    <lineage>
        <taxon>Eukaryota</taxon>
        <taxon>Metazoa</taxon>
        <taxon>Ecdysozoa</taxon>
        <taxon>Arthropoda</taxon>
        <taxon>Hexapoda</taxon>
        <taxon>Insecta</taxon>
        <taxon>Pterygota</taxon>
        <taxon>Neoptera</taxon>
        <taxon>Paraneoptera</taxon>
        <taxon>Thysanoptera</taxon>
        <taxon>Terebrantia</taxon>
        <taxon>Thripoidea</taxon>
        <taxon>Thripidae</taxon>
        <taxon>Frankliniella</taxon>
    </lineage>
</organism>
<comment type="similarity">
    <text evidence="2">Belongs to the major royal jelly protein family.</text>
</comment>
<keyword evidence="3" id="KW-0964">Secreted</keyword>
<protein>
    <submittedName>
        <fullName evidence="6">Major royal jelly protein 2-like</fullName>
    </submittedName>
</protein>
<gene>
    <name evidence="6" type="primary">LOC113215385</name>
</gene>
<evidence type="ECO:0000256" key="1">
    <source>
        <dbReference type="ARBA" id="ARBA00004613"/>
    </source>
</evidence>
<dbReference type="Pfam" id="PF03022">
    <property type="entry name" value="MRJP"/>
    <property type="match status" value="2"/>
</dbReference>
<dbReference type="InterPro" id="IPR017996">
    <property type="entry name" value="MRJP/yellow-related"/>
</dbReference>
<reference evidence="6" key="1">
    <citation type="submission" date="2025-08" db="UniProtKB">
        <authorList>
            <consortium name="RefSeq"/>
        </authorList>
    </citation>
    <scope>IDENTIFICATION</scope>
    <source>
        <tissue evidence="6">Whole organism</tissue>
    </source>
</reference>
<dbReference type="Gene3D" id="2.120.10.30">
    <property type="entry name" value="TolB, C-terminal domain"/>
    <property type="match status" value="1"/>
</dbReference>
<dbReference type="PANTHER" id="PTHR10009:SF7">
    <property type="entry name" value="GH10609P-RELATED"/>
    <property type="match status" value="1"/>
</dbReference>
<evidence type="ECO:0000313" key="6">
    <source>
        <dbReference type="RefSeq" id="XP_052125409.1"/>
    </source>
</evidence>
<name>A0A9C6U912_FRAOC</name>
<accession>A0A9C6U912</accession>
<dbReference type="GO" id="GO:0005576">
    <property type="term" value="C:extracellular region"/>
    <property type="evidence" value="ECO:0007669"/>
    <property type="project" value="UniProtKB-SubCell"/>
</dbReference>
<dbReference type="OrthoDB" id="8184345at2759"/>
<comment type="subcellular location">
    <subcellularLocation>
        <location evidence="1">Secreted</location>
    </subcellularLocation>
</comment>